<gene>
    <name evidence="1" type="ORF">ADFLV_1224</name>
</gene>
<protein>
    <submittedName>
        <fullName evidence="1">Uncharacterized protein</fullName>
    </submittedName>
</protein>
<organism evidence="1 2">
    <name type="scientific">Arcobacter defluvii</name>
    <dbReference type="NCBI Taxonomy" id="873191"/>
    <lineage>
        <taxon>Bacteria</taxon>
        <taxon>Pseudomonadati</taxon>
        <taxon>Campylobacterota</taxon>
        <taxon>Epsilonproteobacteria</taxon>
        <taxon>Campylobacterales</taxon>
        <taxon>Arcobacteraceae</taxon>
        <taxon>Arcobacter</taxon>
    </lineage>
</organism>
<accession>A0AAE7E6D0</accession>
<dbReference type="KEGG" id="adz:ADFLV_1224"/>
<dbReference type="AlphaFoldDB" id="A0AAE7E6D0"/>
<name>A0AAE7E6D0_9BACT</name>
<dbReference type="RefSeq" id="WP_129011050.1">
    <property type="nucleotide sequence ID" value="NZ_CP053835.1"/>
</dbReference>
<dbReference type="Proteomes" id="UP000503313">
    <property type="component" value="Chromosome"/>
</dbReference>
<dbReference type="EMBL" id="CP053835">
    <property type="protein sequence ID" value="QKF77257.1"/>
    <property type="molecule type" value="Genomic_DNA"/>
</dbReference>
<evidence type="ECO:0000313" key="1">
    <source>
        <dbReference type="EMBL" id="QKF77257.1"/>
    </source>
</evidence>
<evidence type="ECO:0000313" key="2">
    <source>
        <dbReference type="Proteomes" id="UP000503313"/>
    </source>
</evidence>
<proteinExistence type="predicted"/>
<keyword evidence="2" id="KW-1185">Reference proteome</keyword>
<sequence>MNKINELEKILKSDVLIEVDTELKALEKLISKDKDDKDLKIELDYILDVKKFYDEVLLHIEKKLLTEEEAINILKDLEDMKAEDEDEV</sequence>
<reference evidence="1 2" key="1">
    <citation type="submission" date="2020-05" db="EMBL/GenBank/DDBJ databases">
        <title>Complete genome sequencing of Campylobacter and Arcobacter type strains.</title>
        <authorList>
            <person name="Miller W.G."/>
            <person name="Yee E."/>
        </authorList>
    </citation>
    <scope>NUCLEOTIDE SEQUENCE [LARGE SCALE GENOMIC DNA]</scope>
    <source>
        <strain evidence="1 2">LMG 25694</strain>
    </source>
</reference>